<dbReference type="RefSeq" id="YP_009056283.1">
    <property type="nucleotide sequence ID" value="NC_024792.1"/>
</dbReference>
<dbReference type="EMBL" id="KM051843">
    <property type="protein sequence ID" value="AII27915.1"/>
    <property type="molecule type" value="Genomic_DNA"/>
</dbReference>
<evidence type="ECO:0000313" key="1">
    <source>
        <dbReference type="EMBL" id="AII27915.1"/>
    </source>
</evidence>
<dbReference type="GeneID" id="20283301"/>
<proteinExistence type="predicted"/>
<dbReference type="OrthoDB" id="33636at10239"/>
<accession>A0A076GD59</accession>
<dbReference type="KEGG" id="vg:20283301"/>
<organism evidence="1 2">
    <name type="scientific">Bacillus phage Bobb</name>
    <dbReference type="NCBI Taxonomy" id="1527469"/>
    <lineage>
        <taxon>Viruses</taxon>
        <taxon>Duplodnaviria</taxon>
        <taxon>Heunggongvirae</taxon>
        <taxon>Uroviricota</taxon>
        <taxon>Caudoviricetes</taxon>
        <taxon>Herelleviridae</taxon>
        <taxon>Bastillevirinae</taxon>
        <taxon>Agatevirus</taxon>
        <taxon>Agatevirus bobb</taxon>
    </lineage>
</organism>
<name>A0A076GD59_9CAUD</name>
<evidence type="ECO:0000313" key="2">
    <source>
        <dbReference type="Proteomes" id="UP000028664"/>
    </source>
</evidence>
<protein>
    <submittedName>
        <fullName evidence="1">Uncharacterized protein</fullName>
    </submittedName>
</protein>
<keyword evidence="2" id="KW-1185">Reference proteome</keyword>
<sequence>MLRTEYNHKLELEHRGHVLTGIIEDRYAPFDKLLSQVYDIVGDYLQPFKEESTNFHVLLDHWVVFNDTGKDKYWGVYYQEGAECWLSDLGKNPAQILNVKGKGKQS</sequence>
<dbReference type="Proteomes" id="UP000028664">
    <property type="component" value="Segment"/>
</dbReference>
<reference evidence="1 2" key="1">
    <citation type="submission" date="2014-06" db="EMBL/GenBank/DDBJ databases">
        <title>Bioinformatic genomic analysis of Bacillus phage Bobb.</title>
        <authorList>
            <person name="Lewis H.M.N."/>
            <person name="Temple L."/>
            <person name="Barth R.N."/>
            <person name="Bowles K.M."/>
            <person name="Churchin D.I."/>
            <person name="Scott-Croshaw C."/>
            <person name="Glasgow G.H."/>
            <person name="Gloe M.W."/>
            <person name="McGough T.M."/>
            <person name="Nutbrown S.A."/>
            <person name="Romulus S.R."/>
            <person name="Sanders K.A.M."/>
            <person name="Diachok C.R."/>
            <person name="Serigano J.P."/>
            <person name="Shin D."/>
            <person name="Suresh M.H."/>
            <person name="Conner A.R.N."/>
            <person name="Korba R.M."/>
            <person name="Livermore R.J."/>
            <person name="Rohlf M.B."/>
            <person name="Utterback S.D."/>
            <person name="Wilson V.E."/>
        </authorList>
    </citation>
    <scope>NUCLEOTIDE SEQUENCE [LARGE SCALE GENOMIC DNA]</scope>
</reference>